<dbReference type="RefSeq" id="WP_138538904.1">
    <property type="nucleotide sequence ID" value="NZ_CP045429.1"/>
</dbReference>
<dbReference type="AlphaFoldDB" id="A0A5S3UTZ8"/>
<dbReference type="STRING" id="43658.AT705_17310"/>
<evidence type="ECO:0000313" key="2">
    <source>
        <dbReference type="Proteomes" id="UP000305729"/>
    </source>
</evidence>
<dbReference type="EMBL" id="CP045429">
    <property type="protein sequence ID" value="QPB82401.1"/>
    <property type="molecule type" value="Genomic_DNA"/>
</dbReference>
<dbReference type="PANTHER" id="PTHR39166">
    <property type="entry name" value="BLL1166 PROTEIN"/>
    <property type="match status" value="1"/>
</dbReference>
<evidence type="ECO:0000313" key="1">
    <source>
        <dbReference type="EMBL" id="QPB82401.1"/>
    </source>
</evidence>
<organism evidence="1 2">
    <name type="scientific">Pseudoalteromonas rubra</name>
    <dbReference type="NCBI Taxonomy" id="43658"/>
    <lineage>
        <taxon>Bacteria</taxon>
        <taxon>Pseudomonadati</taxon>
        <taxon>Pseudomonadota</taxon>
        <taxon>Gammaproteobacteria</taxon>
        <taxon>Alteromonadales</taxon>
        <taxon>Pseudoalteromonadaceae</taxon>
        <taxon>Pseudoalteromonas</taxon>
    </lineage>
</organism>
<dbReference type="InterPro" id="IPR009267">
    <property type="entry name" value="NTP_transf_6"/>
</dbReference>
<name>A0A5S3UTZ8_9GAMM</name>
<sequence>MDCCNQRSYETPEGKITSLIRRDRLRVEALNLVAQLDLPQCYIAAGFVRNLVWDALHKFKHSTPLHDVDVIYFDPAESDPNAYQKYEAQLTKCMPRLNWQVRNQAKMHQYNGDPAYHSTLDAMHHWPEKETAVAARQISPNTYELIAAFGFDSLFSLCITHNPKRSRAIFDSRVHSKQWLTKWPALKLAKSHEHDCISL</sequence>
<dbReference type="PANTHER" id="PTHR39166:SF1">
    <property type="entry name" value="BLL1166 PROTEIN"/>
    <property type="match status" value="1"/>
</dbReference>
<proteinExistence type="predicted"/>
<protein>
    <submittedName>
        <fullName evidence="1">Nitrate reductase</fullName>
    </submittedName>
</protein>
<accession>A0A5S3UTZ8</accession>
<gene>
    <name evidence="1" type="ORF">CWC22_005130</name>
</gene>
<dbReference type="Proteomes" id="UP000305729">
    <property type="component" value="Chromosome 1"/>
</dbReference>
<dbReference type="Pfam" id="PF06042">
    <property type="entry name" value="NTP_transf_6"/>
    <property type="match status" value="1"/>
</dbReference>
<reference evidence="1 2" key="1">
    <citation type="submission" date="2019-10" db="EMBL/GenBank/DDBJ databases">
        <title>Pseudoalteromonas rubra S4059.</title>
        <authorList>
            <person name="Paulsen S."/>
            <person name="Wang X."/>
        </authorList>
    </citation>
    <scope>NUCLEOTIDE SEQUENCE [LARGE SCALE GENOMIC DNA]</scope>
    <source>
        <strain evidence="1 2">S4059</strain>
    </source>
</reference>